<feature type="region of interest" description="Disordered" evidence="1">
    <location>
        <begin position="1086"/>
        <end position="1108"/>
    </location>
</feature>
<feature type="compositionally biased region" description="Low complexity" evidence="1">
    <location>
        <begin position="2031"/>
        <end position="2042"/>
    </location>
</feature>
<feature type="compositionally biased region" description="Low complexity" evidence="1">
    <location>
        <begin position="1462"/>
        <end position="1476"/>
    </location>
</feature>
<dbReference type="InterPro" id="IPR050870">
    <property type="entry name" value="FAST_kinase"/>
</dbReference>
<name>A0A150GUT8_GONPE</name>
<organism evidence="2 3">
    <name type="scientific">Gonium pectorale</name>
    <name type="common">Green alga</name>
    <dbReference type="NCBI Taxonomy" id="33097"/>
    <lineage>
        <taxon>Eukaryota</taxon>
        <taxon>Viridiplantae</taxon>
        <taxon>Chlorophyta</taxon>
        <taxon>core chlorophytes</taxon>
        <taxon>Chlorophyceae</taxon>
        <taxon>CS clade</taxon>
        <taxon>Chlamydomonadales</taxon>
        <taxon>Volvocaceae</taxon>
        <taxon>Gonium</taxon>
    </lineage>
</organism>
<feature type="region of interest" description="Disordered" evidence="1">
    <location>
        <begin position="111"/>
        <end position="136"/>
    </location>
</feature>
<feature type="compositionally biased region" description="Low complexity" evidence="1">
    <location>
        <begin position="1850"/>
        <end position="1871"/>
    </location>
</feature>
<dbReference type="GO" id="GO:0035770">
    <property type="term" value="C:ribonucleoprotein granule"/>
    <property type="evidence" value="ECO:0007669"/>
    <property type="project" value="TreeGrafter"/>
</dbReference>
<feature type="compositionally biased region" description="Low complexity" evidence="1">
    <location>
        <begin position="1724"/>
        <end position="1749"/>
    </location>
</feature>
<keyword evidence="3" id="KW-1185">Reference proteome</keyword>
<feature type="region of interest" description="Disordered" evidence="1">
    <location>
        <begin position="541"/>
        <end position="627"/>
    </location>
</feature>
<gene>
    <name evidence="2" type="ORF">GPECTOR_7g908</name>
</gene>
<feature type="compositionally biased region" description="Polar residues" evidence="1">
    <location>
        <begin position="1528"/>
        <end position="1537"/>
    </location>
</feature>
<dbReference type="PANTHER" id="PTHR21228:SF40">
    <property type="entry name" value="LD45607P"/>
    <property type="match status" value="1"/>
</dbReference>
<feature type="compositionally biased region" description="Low complexity" evidence="1">
    <location>
        <begin position="1563"/>
        <end position="1572"/>
    </location>
</feature>
<dbReference type="EMBL" id="LSYV01000008">
    <property type="protein sequence ID" value="KXZ53458.1"/>
    <property type="molecule type" value="Genomic_DNA"/>
</dbReference>
<feature type="compositionally biased region" description="Low complexity" evidence="1">
    <location>
        <begin position="483"/>
        <end position="492"/>
    </location>
</feature>
<feature type="region of interest" description="Disordered" evidence="1">
    <location>
        <begin position="1972"/>
        <end position="2072"/>
    </location>
</feature>
<feature type="compositionally biased region" description="Low complexity" evidence="1">
    <location>
        <begin position="1486"/>
        <end position="1506"/>
    </location>
</feature>
<dbReference type="GO" id="GO:0005759">
    <property type="term" value="C:mitochondrial matrix"/>
    <property type="evidence" value="ECO:0007669"/>
    <property type="project" value="TreeGrafter"/>
</dbReference>
<dbReference type="GO" id="GO:0009507">
    <property type="term" value="C:chloroplast"/>
    <property type="evidence" value="ECO:0007669"/>
    <property type="project" value="GOC"/>
</dbReference>
<feature type="compositionally biased region" description="Polar residues" evidence="1">
    <location>
        <begin position="1972"/>
        <end position="1989"/>
    </location>
</feature>
<feature type="region of interest" description="Disordered" evidence="1">
    <location>
        <begin position="1172"/>
        <end position="1198"/>
    </location>
</feature>
<dbReference type="PANTHER" id="PTHR21228">
    <property type="entry name" value="FAST LEU-RICH DOMAIN-CONTAINING"/>
    <property type="match status" value="1"/>
</dbReference>
<feature type="compositionally biased region" description="Low complexity" evidence="1">
    <location>
        <begin position="1685"/>
        <end position="1696"/>
    </location>
</feature>
<feature type="compositionally biased region" description="Basic residues" evidence="1">
    <location>
        <begin position="111"/>
        <end position="124"/>
    </location>
</feature>
<dbReference type="OrthoDB" id="547987at2759"/>
<feature type="compositionally biased region" description="Basic and acidic residues" evidence="1">
    <location>
        <begin position="462"/>
        <end position="471"/>
    </location>
</feature>
<sequence length="2072" mass="207722">MRATHWREVLQLLTAHLERHEQHVAAMLYRTSQLLAMTGPPRSAAEARRLRGMLGGLARTAAGLLPSPGMGLREIATISYALVRLRHPVGKPYYIALMTAAQKRLSAARKAAAHRARQAAKRPAGRPALTPPPVDGVAASPATVAVTSAATGAGGSAAQCELRPYTALDLAQLLWSVSRCGMERLRRDWAAEFNAALLPVVPELSPQGVSTVLCGMARLRSPPPPELLAALCGRLVELMADGSAGEAAAGSSAAGAASSTGECCTAEARPAEQFLAAEDAAAGGSPEGAAFVPTAAEPPPASLCRPSDVALSLWALATLRLPPGSVCPALLPAAERYSACRIADFHPQDLSTLTWAMARLQHSPDPDWIQSLYGAVLGMLYDVQPQALSTLLYSLAQMGQRPGDEWLAAVLRRAAERLPYFTQQALALTIHALAIMDYRPEASWLAAFHAQLEAHRGQLDTRVRDKARGDKAPSPPASSIQLSVGGPSPQCSGSGGDVATALQLPASHAAAALMPPRAASEGSRAIMRTLMLLEPAAATPSAEDPIPAATIGGGCIDSPAAGDSSPFSAFMPQPAATPPPSVPPHASRSSERLTGWSAAPLRRDAARPSTSRDGAPSPLPPRPVRRSLLPALDSAGGVLSPIGRATEQQAAAAQAAQAAHAAAILPAATSPTAATGSAAVGGAASWLLRAVSEGGPRGGAPYAPPLSREQYQLSMLRKSARLQRRVEELQLRQQVELRQQQMLQQGLSPLRPATQLQPLGGDSPAAAGSALVPRHASSPSAPAPPQLGLHSAYGAAAATAAAAAFAASPQQLHRQQQQQQGGFHHHQPLAQLQAGGGLPRRAVSLAWGTLARQLPATIPEEMDELGTTPSTSASLHSVATSVANCALPDPPSTDAGSASASSASLCSSIAGGCGGAAAACGLQPTLDEIAASLAAAAASVAAGSSLSSLRSAASCSHSPAYSCGGGGAAVPVLHAGGVGAAGSVLLLPYSSPPAQTATLQLAADPTAAVAPAPTAGVAAADAWVPRDEAGLMVCDWSHFLALGAAGGGAAATCTAHGHDQTQMADREDSPTFVEQVSGIHETCVGVSGSSHGHSASNGNASGGAVAAGGPRASVEITTPLAHLAASPSAACGLEPAGSAAITPPQPPTPLGGSGWSFCGPFTTAIATSAAGTSGSVTDSPGYGHHDAPPPTAGSAGSMGLSSRAAATISGAISNAPTAAASFAAAAEHWSCRAAATATATANAGASLNGSTPPAPLLAAAAETPDQPEMYCGGGGGAQDALDEQDGMYGLYGVSPFDCFVGLQQQQQLDSGSSLSDGDVSGAETSPWTSVMAFTTATAPIHETVMPPPLPLDGLYSLGGGGAVGEDTELPPLPLPPPAPILRSCSVHADAYTAHMAEAFQSAASILLPSATDSSFSVAAAGDGCVGAAPGAHNALPPTLTLPSGRLAGSWRWASPARPPAPSARSSSPSPSLSPVSPLSPLPPRRPSSQSVPRPHSSSGSASSSASTILRLPRPHSGPKHGLPPPSPAQRSPCSPQPDNFLREEPTTPIRHCTSHPMHQPLHQPQSGGSRSPLPLPRPGRTQGHKAPGPDVPAGAAPPSAPLPPQTAEPCQSAHCDPHSVPTPPAEMRRSRSERGLPQSGGGGGLPLGGLGAYRSPSSGSGSATSGRRDGALGRGPRPSLRSSVPQAPARQPACAQHGPPSPLTSISSLSDGDAENRYVEEADLGLAASPLLSPTSAARSDPWVGLGRSRNGGGGGPAHFGPVTAHIGYMVMAPSNLLERSLSAHNRAASATSATSQRSSTDGALAAAAAASASATPPESASTSALSWDPSGLLRNLSVTSCSSATGVRPSAPASSSLQQQQQGPPALGSASADPPDLPFKSGSCVLPGVDSSSKTVSQAAAAAAAARLAEPLLLRPADMGPQMVPPLQLQLPSSPARPPFPVTLPELAQGEWQQLPTQGTSQRRLFHANSTSAPLDNIGDSNSKSAARNVTPAPASNMPGAAASAARDRMAVVAVPSGGGSSSGSHDDQGAALGASGAATGPCGIDGARGRPGPLLLLGSSVASSWAPPTG</sequence>
<feature type="region of interest" description="Disordered" evidence="1">
    <location>
        <begin position="462"/>
        <end position="495"/>
    </location>
</feature>
<comment type="caution">
    <text evidence="2">The sequence shown here is derived from an EMBL/GenBank/DDBJ whole genome shotgun (WGS) entry which is preliminary data.</text>
</comment>
<dbReference type="Proteomes" id="UP000075714">
    <property type="component" value="Unassembled WGS sequence"/>
</dbReference>
<feature type="region of interest" description="Disordered" evidence="1">
    <location>
        <begin position="752"/>
        <end position="787"/>
    </location>
</feature>
<feature type="region of interest" description="Disordered" evidence="1">
    <location>
        <begin position="1844"/>
        <end position="1892"/>
    </location>
</feature>
<proteinExistence type="predicted"/>
<protein>
    <submittedName>
        <fullName evidence="2">Uncharacterized protein</fullName>
    </submittedName>
</protein>
<feature type="compositionally biased region" description="Low complexity" evidence="1">
    <location>
        <begin position="1993"/>
        <end position="2016"/>
    </location>
</feature>
<dbReference type="GO" id="GO:0044528">
    <property type="term" value="P:regulation of mitochondrial mRNA stability"/>
    <property type="evidence" value="ECO:0007669"/>
    <property type="project" value="TreeGrafter"/>
</dbReference>
<feature type="compositionally biased region" description="Low complexity" evidence="1">
    <location>
        <begin position="2052"/>
        <end position="2066"/>
    </location>
</feature>
<reference evidence="3" key="1">
    <citation type="journal article" date="2016" name="Nat. Commun.">
        <title>The Gonium pectorale genome demonstrates co-option of cell cycle regulation during the evolution of multicellularity.</title>
        <authorList>
            <person name="Hanschen E.R."/>
            <person name="Marriage T.N."/>
            <person name="Ferris P.J."/>
            <person name="Hamaji T."/>
            <person name="Toyoda A."/>
            <person name="Fujiyama A."/>
            <person name="Neme R."/>
            <person name="Noguchi H."/>
            <person name="Minakuchi Y."/>
            <person name="Suzuki M."/>
            <person name="Kawai-Toyooka H."/>
            <person name="Smith D.R."/>
            <person name="Sparks H."/>
            <person name="Anderson J."/>
            <person name="Bakaric R."/>
            <person name="Luria V."/>
            <person name="Karger A."/>
            <person name="Kirschner M.W."/>
            <person name="Durand P.M."/>
            <person name="Michod R.E."/>
            <person name="Nozaki H."/>
            <person name="Olson B.J."/>
        </authorList>
    </citation>
    <scope>NUCLEOTIDE SEQUENCE [LARGE SCALE GENOMIC DNA]</scope>
    <source>
        <strain evidence="3">NIES-2863</strain>
    </source>
</reference>
<evidence type="ECO:0000313" key="3">
    <source>
        <dbReference type="Proteomes" id="UP000075714"/>
    </source>
</evidence>
<dbReference type="GO" id="GO:0003723">
    <property type="term" value="F:RNA binding"/>
    <property type="evidence" value="ECO:0007669"/>
    <property type="project" value="TreeGrafter"/>
</dbReference>
<evidence type="ECO:0000313" key="2">
    <source>
        <dbReference type="EMBL" id="KXZ53458.1"/>
    </source>
</evidence>
<feature type="compositionally biased region" description="Low complexity" evidence="1">
    <location>
        <begin position="1586"/>
        <end position="1597"/>
    </location>
</feature>
<dbReference type="GO" id="GO:1901259">
    <property type="term" value="P:chloroplast rRNA processing"/>
    <property type="evidence" value="ECO:0007669"/>
    <property type="project" value="TreeGrafter"/>
</dbReference>
<accession>A0A150GUT8</accession>
<evidence type="ECO:0000256" key="1">
    <source>
        <dbReference type="SAM" id="MobiDB-lite"/>
    </source>
</evidence>
<feature type="compositionally biased region" description="Gly residues" evidence="1">
    <location>
        <begin position="1638"/>
        <end position="1651"/>
    </location>
</feature>
<feature type="region of interest" description="Disordered" evidence="1">
    <location>
        <begin position="1450"/>
        <end position="1758"/>
    </location>
</feature>
<dbReference type="GO" id="GO:0000963">
    <property type="term" value="P:mitochondrial RNA processing"/>
    <property type="evidence" value="ECO:0007669"/>
    <property type="project" value="TreeGrafter"/>
</dbReference>
<feature type="compositionally biased region" description="Low complexity" evidence="1">
    <location>
        <begin position="1652"/>
        <end position="1665"/>
    </location>
</feature>